<dbReference type="InterPro" id="IPR030395">
    <property type="entry name" value="GP_PDE_dom"/>
</dbReference>
<dbReference type="GO" id="GO:0006629">
    <property type="term" value="P:lipid metabolic process"/>
    <property type="evidence" value="ECO:0007669"/>
    <property type="project" value="InterPro"/>
</dbReference>
<dbReference type="PANTHER" id="PTHR46211">
    <property type="entry name" value="GLYCEROPHOSPHORYL DIESTER PHOSPHODIESTERASE"/>
    <property type="match status" value="1"/>
</dbReference>
<gene>
    <name evidence="2" type="ORF">BAUCODRAFT_39885</name>
</gene>
<dbReference type="GO" id="GO:0008081">
    <property type="term" value="F:phosphoric diester hydrolase activity"/>
    <property type="evidence" value="ECO:0007669"/>
    <property type="project" value="InterPro"/>
</dbReference>
<proteinExistence type="predicted"/>
<evidence type="ECO:0000259" key="1">
    <source>
        <dbReference type="PROSITE" id="PS51704"/>
    </source>
</evidence>
<dbReference type="Proteomes" id="UP000011761">
    <property type="component" value="Unassembled WGS sequence"/>
</dbReference>
<dbReference type="AlphaFoldDB" id="M2MHZ0"/>
<dbReference type="Gene3D" id="3.20.20.190">
    <property type="entry name" value="Phosphatidylinositol (PI) phosphodiesterase"/>
    <property type="match status" value="1"/>
</dbReference>
<dbReference type="OrthoDB" id="3919816at2759"/>
<dbReference type="RefSeq" id="XP_007681979.1">
    <property type="nucleotide sequence ID" value="XM_007683789.1"/>
</dbReference>
<dbReference type="Pfam" id="PF03009">
    <property type="entry name" value="GDPD"/>
    <property type="match status" value="1"/>
</dbReference>
<dbReference type="PROSITE" id="PS51704">
    <property type="entry name" value="GP_PDE"/>
    <property type="match status" value="1"/>
</dbReference>
<feature type="domain" description="GP-PDE" evidence="1">
    <location>
        <begin position="1"/>
        <end position="247"/>
    </location>
</feature>
<evidence type="ECO:0000313" key="3">
    <source>
        <dbReference type="Proteomes" id="UP000011761"/>
    </source>
</evidence>
<reference evidence="2 3" key="1">
    <citation type="journal article" date="2012" name="PLoS Pathog.">
        <title>Diverse lifestyles and strategies of plant pathogenesis encoded in the genomes of eighteen Dothideomycetes fungi.</title>
        <authorList>
            <person name="Ohm R.A."/>
            <person name="Feau N."/>
            <person name="Henrissat B."/>
            <person name="Schoch C.L."/>
            <person name="Horwitz B.A."/>
            <person name="Barry K.W."/>
            <person name="Condon B.J."/>
            <person name="Copeland A.C."/>
            <person name="Dhillon B."/>
            <person name="Glaser F."/>
            <person name="Hesse C.N."/>
            <person name="Kosti I."/>
            <person name="LaButti K."/>
            <person name="Lindquist E.A."/>
            <person name="Lucas S."/>
            <person name="Salamov A.A."/>
            <person name="Bradshaw R.E."/>
            <person name="Ciuffetti L."/>
            <person name="Hamelin R.C."/>
            <person name="Kema G.H.J."/>
            <person name="Lawrence C."/>
            <person name="Scott J.A."/>
            <person name="Spatafora J.W."/>
            <person name="Turgeon B.G."/>
            <person name="de Wit P.J.G.M."/>
            <person name="Zhong S."/>
            <person name="Goodwin S.B."/>
            <person name="Grigoriev I.V."/>
        </authorList>
    </citation>
    <scope>NUCLEOTIDE SEQUENCE [LARGE SCALE GENOMIC DNA]</scope>
    <source>
        <strain evidence="2 3">UAMH 10762</strain>
    </source>
</reference>
<evidence type="ECO:0000313" key="2">
    <source>
        <dbReference type="EMBL" id="EMC90878.1"/>
    </source>
</evidence>
<accession>M2MHZ0</accession>
<dbReference type="SUPFAM" id="SSF51695">
    <property type="entry name" value="PLC-like phosphodiesterases"/>
    <property type="match status" value="1"/>
</dbReference>
<dbReference type="EMBL" id="KB445566">
    <property type="protein sequence ID" value="EMC90878.1"/>
    <property type="molecule type" value="Genomic_DNA"/>
</dbReference>
<dbReference type="GeneID" id="19113914"/>
<dbReference type="STRING" id="717646.M2MHZ0"/>
<name>M2MHZ0_BAUPA</name>
<dbReference type="KEGG" id="bcom:BAUCODRAFT_39885"/>
<dbReference type="PANTHER" id="PTHR46211:SF14">
    <property type="entry name" value="GLYCEROPHOSPHODIESTER PHOSPHODIESTERASE"/>
    <property type="match status" value="1"/>
</dbReference>
<keyword evidence="3" id="KW-1185">Reference proteome</keyword>
<dbReference type="eggNOG" id="KOG2258">
    <property type="taxonomic scope" value="Eukaryota"/>
</dbReference>
<organism evidence="2 3">
    <name type="scientific">Baudoinia panamericana (strain UAMH 10762)</name>
    <name type="common">Angels' share fungus</name>
    <name type="synonym">Baudoinia compniacensis (strain UAMH 10762)</name>
    <dbReference type="NCBI Taxonomy" id="717646"/>
    <lineage>
        <taxon>Eukaryota</taxon>
        <taxon>Fungi</taxon>
        <taxon>Dikarya</taxon>
        <taxon>Ascomycota</taxon>
        <taxon>Pezizomycotina</taxon>
        <taxon>Dothideomycetes</taxon>
        <taxon>Dothideomycetidae</taxon>
        <taxon>Mycosphaerellales</taxon>
        <taxon>Teratosphaeriaceae</taxon>
        <taxon>Baudoinia</taxon>
    </lineage>
</organism>
<sequence length="256" mass="28686">MGKAPENTIAAFEAARSLGGPGVLCETDLAITSDNQLVLMHDDTVDRTTNGNGLVRNMTWSAISQLDAGSWFSARFAGERVPLLKDALVLGKRLGIRYQIETKIYDQNEHAFSLLKALIDELQCADMIQFSSFDFVQLRAVKEVIPNVPTVMLTHSRLIDTVRVAREARVDAVNIEIDHFPQHHAQGEVQMLHDAGFAVFLYVPPPAKLEKLKAYGEDIQERVTEWVRHGQLDQIISNDVSHMRSIKDEVLRRGNV</sequence>
<dbReference type="HOGENOM" id="CLU_030006_3_4_1"/>
<dbReference type="InterPro" id="IPR017946">
    <property type="entry name" value="PLC-like_Pdiesterase_TIM-brl"/>
</dbReference>
<protein>
    <recommendedName>
        <fullName evidence="1">GP-PDE domain-containing protein</fullName>
    </recommendedName>
</protein>
<dbReference type="OMA" id="CQILHCL"/>